<protein>
    <recommendedName>
        <fullName evidence="2">Trafficking protein particle complex II-specific subunit 65 IgD3 domain-containing protein</fullName>
    </recommendedName>
</protein>
<dbReference type="GeneID" id="66062754"/>
<dbReference type="RefSeq" id="XP_042995408.1">
    <property type="nucleotide sequence ID" value="XM_043139474.1"/>
</dbReference>
<feature type="domain" description="Trafficking protein particle complex II-specific subunit 65 IgD3" evidence="2">
    <location>
        <begin position="417"/>
        <end position="591"/>
    </location>
</feature>
<evidence type="ECO:0000259" key="2">
    <source>
        <dbReference type="Pfam" id="PF12735"/>
    </source>
</evidence>
<dbReference type="KEGG" id="uvi:66062754"/>
<sequence length="597" mass="64927">METLEKNPDGLANDLGHEFIEQSYLSYVVPARTNTHLNEAFKDAEASNIVRGSIQQRESLFFDETVDVLLILKMPWLEEDALKTQLDRLVVCLEARVLNSRSSDRDSQPAAETIFKGHVEDISSPLTIVDEENLSEQHGSCQAVYAVWKLSVLLNRPRMRLNSPLIAFSAAASLKPHTAGDARPRGTEYLQSGMPSSLNLLESFSSDQALDGVRPRLSALRVSRVAPVSRQQDLVVHLRALPLLQMPIFPAIHTRIRFSRPQTAPSKAALIAVLEVDLTSHVECEVLLDDIKLSTNDGTVESLHDDVDQMKLPMSCVAHDHIIFLYHIKPTPSEKPSKSVTGTLDISLTAVAQVSPGVCAPRLSMRWDSVLDFTAPVNPSFSTTAESSGIQRAHKPSQLSIGSNTAVVPLKTMPVLRPDALPGLESSTARTEAAVPDLGITMSFTGPSAPVRRGDVFSWEVNVVNRASEATARPPRKLALVAVPKRRRNDTRPAQPPSTASRRRGEPDVAGAVMDANILHALQRDSAFDATEVVCLSADTRVGPLAPGTCHVVELQFLALKEGIVGVEAVRVVDLGSQEHVDIRDLPTTIVEPAVVA</sequence>
<accession>A0A8E5HLM4</accession>
<dbReference type="Pfam" id="PF12735">
    <property type="entry name" value="IgD3_Trs65"/>
    <property type="match status" value="1"/>
</dbReference>
<gene>
    <name evidence="3" type="ORF">UV8b_01976</name>
</gene>
<evidence type="ECO:0000256" key="1">
    <source>
        <dbReference type="SAM" id="MobiDB-lite"/>
    </source>
</evidence>
<dbReference type="AlphaFoldDB" id="A0A8E5HLM4"/>
<reference evidence="3" key="1">
    <citation type="submission" date="2020-03" db="EMBL/GenBank/DDBJ databases">
        <title>A mixture of massive structural variations and highly conserved coding sequences in Ustilaginoidea virens genome.</title>
        <authorList>
            <person name="Zhang K."/>
            <person name="Zhao Z."/>
            <person name="Zhang Z."/>
            <person name="Li Y."/>
            <person name="Hsiang T."/>
            <person name="Sun W."/>
        </authorList>
    </citation>
    <scope>NUCLEOTIDE SEQUENCE</scope>
    <source>
        <strain evidence="3">UV-8b</strain>
    </source>
</reference>
<keyword evidence="4" id="KW-1185">Reference proteome</keyword>
<dbReference type="GO" id="GO:0006891">
    <property type="term" value="P:intra-Golgi vesicle-mediated transport"/>
    <property type="evidence" value="ECO:0007669"/>
    <property type="project" value="InterPro"/>
</dbReference>
<evidence type="ECO:0000313" key="4">
    <source>
        <dbReference type="Proteomes" id="UP000027002"/>
    </source>
</evidence>
<dbReference type="OrthoDB" id="5345392at2759"/>
<name>A0A8E5HLM4_USTVR</name>
<dbReference type="PANTHER" id="PTHR28159">
    <property type="entry name" value="TRAFFICKING PROTEIN PARTICLE COMPLEX II-SPECIFIC SUBUNIT 65"/>
    <property type="match status" value="1"/>
</dbReference>
<dbReference type="PANTHER" id="PTHR28159:SF1">
    <property type="entry name" value="TRAFFICKING PROTEIN PARTICLE COMPLEX II-SPECIFIC SUBUNIT 65"/>
    <property type="match status" value="1"/>
</dbReference>
<dbReference type="Proteomes" id="UP000027002">
    <property type="component" value="Chromosome 2"/>
</dbReference>
<dbReference type="EMBL" id="CP072754">
    <property type="protein sequence ID" value="QUC17735.1"/>
    <property type="molecule type" value="Genomic_DNA"/>
</dbReference>
<dbReference type="GO" id="GO:1990071">
    <property type="term" value="C:TRAPPII protein complex"/>
    <property type="evidence" value="ECO:0007669"/>
    <property type="project" value="InterPro"/>
</dbReference>
<dbReference type="InterPro" id="IPR055420">
    <property type="entry name" value="IgD3_Trs65"/>
</dbReference>
<organism evidence="3 4">
    <name type="scientific">Ustilaginoidea virens</name>
    <name type="common">Rice false smut fungus</name>
    <name type="synonym">Villosiclava virens</name>
    <dbReference type="NCBI Taxonomy" id="1159556"/>
    <lineage>
        <taxon>Eukaryota</taxon>
        <taxon>Fungi</taxon>
        <taxon>Dikarya</taxon>
        <taxon>Ascomycota</taxon>
        <taxon>Pezizomycotina</taxon>
        <taxon>Sordariomycetes</taxon>
        <taxon>Hypocreomycetidae</taxon>
        <taxon>Hypocreales</taxon>
        <taxon>Clavicipitaceae</taxon>
        <taxon>Ustilaginoidea</taxon>
    </lineage>
</organism>
<dbReference type="InterPro" id="IPR024662">
    <property type="entry name" value="Trs65"/>
</dbReference>
<feature type="region of interest" description="Disordered" evidence="1">
    <location>
        <begin position="482"/>
        <end position="508"/>
    </location>
</feature>
<dbReference type="GO" id="GO:0005802">
    <property type="term" value="C:trans-Golgi network"/>
    <property type="evidence" value="ECO:0007669"/>
    <property type="project" value="TreeGrafter"/>
</dbReference>
<proteinExistence type="predicted"/>
<evidence type="ECO:0000313" key="3">
    <source>
        <dbReference type="EMBL" id="QUC17735.1"/>
    </source>
</evidence>